<organism evidence="1 2">
    <name type="scientific">Saccharothrix violaceirubra</name>
    <dbReference type="NCBI Taxonomy" id="413306"/>
    <lineage>
        <taxon>Bacteria</taxon>
        <taxon>Bacillati</taxon>
        <taxon>Actinomycetota</taxon>
        <taxon>Actinomycetes</taxon>
        <taxon>Pseudonocardiales</taxon>
        <taxon>Pseudonocardiaceae</taxon>
        <taxon>Saccharothrix</taxon>
    </lineage>
</organism>
<evidence type="ECO:0000313" key="1">
    <source>
        <dbReference type="EMBL" id="MBB4963849.1"/>
    </source>
</evidence>
<protein>
    <submittedName>
        <fullName evidence="1">Uncharacterized protein</fullName>
    </submittedName>
</protein>
<evidence type="ECO:0000313" key="2">
    <source>
        <dbReference type="Proteomes" id="UP000542674"/>
    </source>
</evidence>
<gene>
    <name evidence="1" type="ORF">F4559_001208</name>
</gene>
<name>A0A7W7SZI8_9PSEU</name>
<sequence length="474" mass="48716">MGWASDAYGLAPWAGGYIPNVLPPGWTPVPPPVPGATTVYTVAAPTGTGPWGVRTWGGAMPSVASLPGGVSVAPDPEAGVVRVWAWWPDAATLQLVRVGEDGVRTPVRGAYGLTVTEQTRRNLVPNPSMEAGLNGYLPVDGNTTLSSVVDPVWAAAGTVALRMASTTTTTGVVVPGTLPGTGGYTLALNLGLTAVPSTVTVTVAWLNAAGTSAGTTTLTATADQIAASVNRTNRLVWTFSAPGTAVTGAATLTITGLTVGQYAHLDAVVAERGTTAGDYYDGDTLGGLWTGTAELSTSVLSPVRQIVDGECPLDVPVRYEVASPAIIGGRATSTPVILESGDRTWLTHPEYPESPVQAHATATPTRDHVLRQALHPILDSPYPVAVSAAQRSAPGGEIQLVTSTFEKRDQALALLGSGTPVLWRTPAGFGDGDGQWITLGTVVEDPVGQKGWGSVRLLTAPYQVVEAPADVLVA</sequence>
<dbReference type="Proteomes" id="UP000542674">
    <property type="component" value="Unassembled WGS sequence"/>
</dbReference>
<dbReference type="AlphaFoldDB" id="A0A7W7SZI8"/>
<comment type="caution">
    <text evidence="1">The sequence shown here is derived from an EMBL/GenBank/DDBJ whole genome shotgun (WGS) entry which is preliminary data.</text>
</comment>
<dbReference type="Gene3D" id="2.60.120.260">
    <property type="entry name" value="Galactose-binding domain-like"/>
    <property type="match status" value="1"/>
</dbReference>
<reference evidence="1 2" key="1">
    <citation type="submission" date="2020-08" db="EMBL/GenBank/DDBJ databases">
        <title>Sequencing the genomes of 1000 actinobacteria strains.</title>
        <authorList>
            <person name="Klenk H.-P."/>
        </authorList>
    </citation>
    <scope>NUCLEOTIDE SEQUENCE [LARGE SCALE GENOMIC DNA]</scope>
    <source>
        <strain evidence="1 2">DSM 45084</strain>
    </source>
</reference>
<dbReference type="EMBL" id="JACHJS010000001">
    <property type="protein sequence ID" value="MBB4963849.1"/>
    <property type="molecule type" value="Genomic_DNA"/>
</dbReference>
<accession>A0A7W7SZI8</accession>
<dbReference type="RefSeq" id="WP_184666593.1">
    <property type="nucleotide sequence ID" value="NZ_BAABAI010000034.1"/>
</dbReference>
<keyword evidence="2" id="KW-1185">Reference proteome</keyword>
<proteinExistence type="predicted"/>